<organism evidence="3 4">
    <name type="scientific">Cohnella endophytica</name>
    <dbReference type="NCBI Taxonomy" id="2419778"/>
    <lineage>
        <taxon>Bacteria</taxon>
        <taxon>Bacillati</taxon>
        <taxon>Bacillota</taxon>
        <taxon>Bacilli</taxon>
        <taxon>Bacillales</taxon>
        <taxon>Paenibacillaceae</taxon>
        <taxon>Cohnella</taxon>
    </lineage>
</organism>
<dbReference type="AlphaFoldDB" id="A0A494YDH2"/>
<evidence type="ECO:0000259" key="2">
    <source>
        <dbReference type="PROSITE" id="PS50206"/>
    </source>
</evidence>
<dbReference type="NCBIfam" id="NF008750">
    <property type="entry name" value="PRK11784.1-2"/>
    <property type="match status" value="1"/>
</dbReference>
<dbReference type="InterPro" id="IPR027417">
    <property type="entry name" value="P-loop_NTPase"/>
</dbReference>
<dbReference type="SMART" id="SM00450">
    <property type="entry name" value="RHOD"/>
    <property type="match status" value="1"/>
</dbReference>
<dbReference type="EMBL" id="RBZM01000001">
    <property type="protein sequence ID" value="RKP58065.1"/>
    <property type="molecule type" value="Genomic_DNA"/>
</dbReference>
<dbReference type="GO" id="GO:0002098">
    <property type="term" value="P:tRNA wobble uridine modification"/>
    <property type="evidence" value="ECO:0007669"/>
    <property type="project" value="InterPro"/>
</dbReference>
<dbReference type="SUPFAM" id="SSF52540">
    <property type="entry name" value="P-loop containing nucleoside triphosphate hydrolases"/>
    <property type="match status" value="1"/>
</dbReference>
<dbReference type="Gene3D" id="3.40.250.10">
    <property type="entry name" value="Rhodanese-like domain"/>
    <property type="match status" value="1"/>
</dbReference>
<name>A0A494YDH2_9BACL</name>
<keyword evidence="4" id="KW-1185">Reference proteome</keyword>
<dbReference type="PROSITE" id="PS50206">
    <property type="entry name" value="RHODANESE_3"/>
    <property type="match status" value="1"/>
</dbReference>
<dbReference type="NCBIfam" id="TIGR03167">
    <property type="entry name" value="tRNA_sel_U_synt"/>
    <property type="match status" value="1"/>
</dbReference>
<dbReference type="PANTHER" id="PTHR30401">
    <property type="entry name" value="TRNA 2-SELENOURIDINE SYNTHASE"/>
    <property type="match status" value="1"/>
</dbReference>
<dbReference type="OrthoDB" id="9808735at2"/>
<evidence type="ECO:0000313" key="3">
    <source>
        <dbReference type="EMBL" id="RKP58065.1"/>
    </source>
</evidence>
<dbReference type="GO" id="GO:0043828">
    <property type="term" value="F:tRNA 2-selenouridine synthase activity"/>
    <property type="evidence" value="ECO:0007669"/>
    <property type="project" value="InterPro"/>
</dbReference>
<evidence type="ECO:0000313" key="4">
    <source>
        <dbReference type="Proteomes" id="UP000282076"/>
    </source>
</evidence>
<feature type="domain" description="Rhodanese" evidence="2">
    <location>
        <begin position="15"/>
        <end position="131"/>
    </location>
</feature>
<dbReference type="InterPro" id="IPR058840">
    <property type="entry name" value="AAA_SelU"/>
</dbReference>
<evidence type="ECO:0000256" key="1">
    <source>
        <dbReference type="ARBA" id="ARBA00023266"/>
    </source>
</evidence>
<dbReference type="InterPro" id="IPR001763">
    <property type="entry name" value="Rhodanese-like_dom"/>
</dbReference>
<sequence length="351" mass="39545">MLQELSVQKLVAQRRAKEITLIDVRSPSEFEDSTIPGSLNIPLFDDGERAEIGTIYKQVSVEAAKQRGLEIVSAKLPAFINRFADIPGKKAVFCWRGGMRSKTSATLLSLMGIQADRLTGGYRAYRNWVVDTLGEMEFLPEAIVLHGNTGTGKTAVLRSLRERGYPVLDLEAYAGHRGSIFGKIGLKGHNQKTFDSLLVEELIELGDKPYILIEAESRRIGKVVVQEFLMSKKESGIHIVIEMPMAARVRHILEDYAPHEHPEDTLAAFKQIKSRIHTPVAAEIEACLQERNYAQAVELLIRFYYDPRYAHSFEQYDADRVSVVRATSVAQATDDVERLIGEYAEMKRRRP</sequence>
<dbReference type="Proteomes" id="UP000282076">
    <property type="component" value="Unassembled WGS sequence"/>
</dbReference>
<dbReference type="SUPFAM" id="SSF52821">
    <property type="entry name" value="Rhodanese/Cell cycle control phosphatase"/>
    <property type="match status" value="1"/>
</dbReference>
<dbReference type="PANTHER" id="PTHR30401:SF0">
    <property type="entry name" value="TRNA 2-SELENOURIDINE SYNTHASE"/>
    <property type="match status" value="1"/>
</dbReference>
<comment type="caution">
    <text evidence="3">The sequence shown here is derived from an EMBL/GenBank/DDBJ whole genome shotgun (WGS) entry which is preliminary data.</text>
</comment>
<keyword evidence="1" id="KW-0711">Selenium</keyword>
<dbReference type="InterPro" id="IPR017582">
    <property type="entry name" value="SelU"/>
</dbReference>
<gene>
    <name evidence="3" type="primary">mnmH</name>
    <name evidence="3" type="ORF">D7Z26_00740</name>
</gene>
<dbReference type="InterPro" id="IPR036873">
    <property type="entry name" value="Rhodanese-like_dom_sf"/>
</dbReference>
<accession>A0A494YDH2</accession>
<dbReference type="NCBIfam" id="NF008752">
    <property type="entry name" value="PRK11784.1-4"/>
    <property type="match status" value="1"/>
</dbReference>
<dbReference type="RefSeq" id="WP_120973818.1">
    <property type="nucleotide sequence ID" value="NZ_RBZM01000001.1"/>
</dbReference>
<reference evidence="3 4" key="1">
    <citation type="submission" date="2018-10" db="EMBL/GenBank/DDBJ databases">
        <title>Cohnella sp. M2MS4P-1, whole genome shotgun sequence.</title>
        <authorList>
            <person name="Tuo L."/>
        </authorList>
    </citation>
    <scope>NUCLEOTIDE SEQUENCE [LARGE SCALE GENOMIC DNA]</scope>
    <source>
        <strain evidence="3 4">M2MS4P-1</strain>
    </source>
</reference>
<proteinExistence type="predicted"/>
<dbReference type="Pfam" id="PF00581">
    <property type="entry name" value="Rhodanese"/>
    <property type="match status" value="1"/>
</dbReference>
<dbReference type="Pfam" id="PF26341">
    <property type="entry name" value="AAA_SelU"/>
    <property type="match status" value="1"/>
</dbReference>
<protein>
    <submittedName>
        <fullName evidence="3">tRNA 2-selenouridine(34) synthase MnmH</fullName>
    </submittedName>
</protein>